<keyword evidence="3" id="KW-1185">Reference proteome</keyword>
<dbReference type="Pfam" id="PF05057">
    <property type="entry name" value="DUF676"/>
    <property type="match status" value="1"/>
</dbReference>
<comment type="caution">
    <text evidence="2">The sequence shown here is derived from an EMBL/GenBank/DDBJ whole genome shotgun (WGS) entry which is preliminary data.</text>
</comment>
<dbReference type="CDD" id="cd00298">
    <property type="entry name" value="ACD_sHsps_p23-like"/>
    <property type="match status" value="1"/>
</dbReference>
<feature type="domain" description="DUF676" evidence="1">
    <location>
        <begin position="122"/>
        <end position="163"/>
    </location>
</feature>
<dbReference type="SUPFAM" id="SSF49764">
    <property type="entry name" value="HSP20-like chaperones"/>
    <property type="match status" value="1"/>
</dbReference>
<sequence>MTIVPTLCLPTEVRILFNSKSHLLLIPYCNSAIDMVEVEDHPFVVKGRKGTFTSARTSDGCYHLSVDLPGVSSDDIFVLPNENELKFIAENKSVYEHDESCPAVSQATDGAALSNSGNSHLPRGSLAGLEQMNFITLATPHLGVRGRKQVLSISFYNNWNSSIV</sequence>
<dbReference type="PANTHER" id="PTHR46991">
    <property type="entry name" value="23.5 KDA HEAT SHOCK PROTEIN, MITOCHONDRIAL"/>
    <property type="match status" value="1"/>
</dbReference>
<name>A0ABQ7YMS6_BRANA</name>
<dbReference type="InterPro" id="IPR044656">
    <property type="entry name" value="HSP14.7/HSP23.5/HSP23.6-like"/>
</dbReference>
<protein>
    <recommendedName>
        <fullName evidence="1">DUF676 domain-containing protein</fullName>
    </recommendedName>
</protein>
<evidence type="ECO:0000313" key="3">
    <source>
        <dbReference type="Proteomes" id="UP000824890"/>
    </source>
</evidence>
<organism evidence="2 3">
    <name type="scientific">Brassica napus</name>
    <name type="common">Rape</name>
    <dbReference type="NCBI Taxonomy" id="3708"/>
    <lineage>
        <taxon>Eukaryota</taxon>
        <taxon>Viridiplantae</taxon>
        <taxon>Streptophyta</taxon>
        <taxon>Embryophyta</taxon>
        <taxon>Tracheophyta</taxon>
        <taxon>Spermatophyta</taxon>
        <taxon>Magnoliopsida</taxon>
        <taxon>eudicotyledons</taxon>
        <taxon>Gunneridae</taxon>
        <taxon>Pentapetalae</taxon>
        <taxon>rosids</taxon>
        <taxon>malvids</taxon>
        <taxon>Brassicales</taxon>
        <taxon>Brassicaceae</taxon>
        <taxon>Brassiceae</taxon>
        <taxon>Brassica</taxon>
    </lineage>
</organism>
<dbReference type="EMBL" id="JAGKQM010000017">
    <property type="protein sequence ID" value="KAH0869515.1"/>
    <property type="molecule type" value="Genomic_DNA"/>
</dbReference>
<evidence type="ECO:0000259" key="1">
    <source>
        <dbReference type="Pfam" id="PF05057"/>
    </source>
</evidence>
<proteinExistence type="predicted"/>
<dbReference type="InterPro" id="IPR007751">
    <property type="entry name" value="DUF676_lipase-like"/>
</dbReference>
<dbReference type="Proteomes" id="UP000824890">
    <property type="component" value="Unassembled WGS sequence"/>
</dbReference>
<gene>
    <name evidence="2" type="ORF">HID58_076537</name>
</gene>
<accession>A0ABQ7YMS6</accession>
<reference evidence="2 3" key="1">
    <citation type="submission" date="2021-05" db="EMBL/GenBank/DDBJ databases">
        <title>Genome Assembly of Synthetic Allotetraploid Brassica napus Reveals Homoeologous Exchanges between Subgenomes.</title>
        <authorList>
            <person name="Davis J.T."/>
        </authorList>
    </citation>
    <scope>NUCLEOTIDE SEQUENCE [LARGE SCALE GENOMIC DNA]</scope>
    <source>
        <strain evidence="3">cv. Da-Ae</strain>
        <tissue evidence="2">Seedling</tissue>
    </source>
</reference>
<evidence type="ECO:0000313" key="2">
    <source>
        <dbReference type="EMBL" id="KAH0869515.1"/>
    </source>
</evidence>
<dbReference type="InterPro" id="IPR008978">
    <property type="entry name" value="HSP20-like_chaperone"/>
</dbReference>
<dbReference type="PANTHER" id="PTHR46991:SF26">
    <property type="entry name" value="SHSP DOMAIN-CONTAINING PROTEIN"/>
    <property type="match status" value="1"/>
</dbReference>